<dbReference type="Gene3D" id="3.30.9.10">
    <property type="entry name" value="D-Amino Acid Oxidase, subunit A, domain 2"/>
    <property type="match status" value="1"/>
</dbReference>
<evidence type="ECO:0000256" key="7">
    <source>
        <dbReference type="SAM" id="SignalP"/>
    </source>
</evidence>
<dbReference type="Gene3D" id="3.50.50.60">
    <property type="entry name" value="FAD/NAD(P)-binding domain"/>
    <property type="match status" value="1"/>
</dbReference>
<evidence type="ECO:0000256" key="5">
    <source>
        <dbReference type="ARBA" id="ARBA00022827"/>
    </source>
</evidence>
<proteinExistence type="inferred from homology"/>
<evidence type="ECO:0000313" key="10">
    <source>
        <dbReference type="EMBL" id="CDR96326.1"/>
    </source>
</evidence>
<evidence type="ECO:0000256" key="3">
    <source>
        <dbReference type="ARBA" id="ARBA00013029"/>
    </source>
</evidence>
<evidence type="ECO:0000256" key="2">
    <source>
        <dbReference type="ARBA" id="ARBA00007330"/>
    </source>
</evidence>
<reference evidence="11" key="1">
    <citation type="journal article" date="2014" name="Nucleic Acids Res.">
        <title>The evolutionary dynamics of variant antigen genes in Babesia reveal a history of genomic innovation underlying host-parasite interaction.</title>
        <authorList>
            <person name="Jackson A.P."/>
            <person name="Otto T.D."/>
            <person name="Darby A."/>
            <person name="Ramaprasad A."/>
            <person name="Xia D."/>
            <person name="Echaide I.E."/>
            <person name="Farber M."/>
            <person name="Gahlot S."/>
            <person name="Gamble J."/>
            <person name="Gupta D."/>
            <person name="Gupta Y."/>
            <person name="Jackson L."/>
            <person name="Malandrin L."/>
            <person name="Malas T.B."/>
            <person name="Moussa E."/>
            <person name="Nair M."/>
            <person name="Reid A.J."/>
            <person name="Sanders M."/>
            <person name="Sharma J."/>
            <person name="Tracey A."/>
            <person name="Quail M.A."/>
            <person name="Weir W."/>
            <person name="Wastling J.M."/>
            <person name="Hall N."/>
            <person name="Willadsen P."/>
            <person name="Lingelbach K."/>
            <person name="Shiels B."/>
            <person name="Tait A."/>
            <person name="Berriman M."/>
            <person name="Allred D.R."/>
            <person name="Pain A."/>
        </authorList>
    </citation>
    <scope>NUCLEOTIDE SEQUENCE [LARGE SCALE GENOMIC DNA]</scope>
    <source>
        <strain evidence="11">Bond</strain>
    </source>
</reference>
<keyword evidence="11" id="KW-1185">Reference proteome</keyword>
<dbReference type="InterPro" id="IPR036188">
    <property type="entry name" value="FAD/NAD-bd_sf"/>
</dbReference>
<evidence type="ECO:0000259" key="8">
    <source>
        <dbReference type="Pfam" id="PF01266"/>
    </source>
</evidence>
<dbReference type="AlphaFoldDB" id="A0A061D6M4"/>
<dbReference type="InterPro" id="IPR038299">
    <property type="entry name" value="DAO_C_sf"/>
</dbReference>
<dbReference type="InterPro" id="IPR000447">
    <property type="entry name" value="G3P_DH_FAD-dep"/>
</dbReference>
<keyword evidence="5" id="KW-0274">FAD</keyword>
<keyword evidence="7" id="KW-0732">Signal</keyword>
<evidence type="ECO:0000313" key="11">
    <source>
        <dbReference type="Proteomes" id="UP000033188"/>
    </source>
</evidence>
<dbReference type="Proteomes" id="UP000033188">
    <property type="component" value="Chromosome 3"/>
</dbReference>
<dbReference type="VEuPathDB" id="PiroplasmaDB:BBBOND_0302300"/>
<feature type="domain" description="FAD dependent oxidoreductase" evidence="8">
    <location>
        <begin position="61"/>
        <end position="435"/>
    </location>
</feature>
<dbReference type="SUPFAM" id="SSF51905">
    <property type="entry name" value="FAD/NAD(P)-binding domain"/>
    <property type="match status" value="1"/>
</dbReference>
<evidence type="ECO:0000256" key="1">
    <source>
        <dbReference type="ARBA" id="ARBA00001974"/>
    </source>
</evidence>
<keyword evidence="6" id="KW-0560">Oxidoreductase</keyword>
<dbReference type="KEGG" id="bbig:BBBOND_0302300"/>
<dbReference type="GO" id="GO:0005739">
    <property type="term" value="C:mitochondrion"/>
    <property type="evidence" value="ECO:0007669"/>
    <property type="project" value="TreeGrafter"/>
</dbReference>
<gene>
    <name evidence="10" type="ORF">BBBOND_0302300</name>
</gene>
<feature type="chain" id="PRO_5001595840" description="glycerol-3-phosphate dehydrogenase" evidence="7">
    <location>
        <begin position="21"/>
        <end position="619"/>
    </location>
</feature>
<accession>A0A061D6M4</accession>
<dbReference type="RefSeq" id="XP_012768512.1">
    <property type="nucleotide sequence ID" value="XM_012913058.1"/>
</dbReference>
<comment type="similarity">
    <text evidence="2">Belongs to the FAD-dependent glycerol-3-phosphate dehydrogenase family.</text>
</comment>
<dbReference type="EMBL" id="LK391709">
    <property type="protein sequence ID" value="CDR96326.1"/>
    <property type="molecule type" value="Genomic_DNA"/>
</dbReference>
<feature type="signal peptide" evidence="7">
    <location>
        <begin position="1"/>
        <end position="20"/>
    </location>
</feature>
<sequence>MGRRWAVKLLGGSLAGLTGTYVAVRREHERCAMPKGTKYSVPSTLKSRSTMARALREEEFDVLVIGGGCTGSAVALDCATRGLKCALVEAEDFASGTSSKSTKLLHGGIRYLESALLRLDIKELQFVWKALEERAHLIFAAPFANPPIPIVLPIYQLWQIPYFWFNIKVYELLARFFCCNETGVPSSFYTGKANTLDYFPPLRAEGLLGSVVYYDGQHDDSRTNLLMALTSTIDNYVPGQVGATVVNHTQVVDLLKDGEGKVNGATVVDKCTGEKFDVKAKVVVNCSGPFAEKVRQIGNNDGKENMLHSRGTHIILPASYAPTQYGMVIPKTTDGRVLFTLPWRGETLVGTTDTKDDLQWNPLPKKSDVDFICKDAAIYLNCSEEAIRRDIKSVWSGLRPLLKGLDDQPDNQKTDSLSRGHVIHVDRQNMVNVYGGKWTICRLMAEECVDRVVKLDPTLKPKSACRTRNMRLYGTHNANGQYQPHEIRPFFNTLSGELRTEYPGLTPDQANHLVQSYGYQAREVARMSAESGMLKPIHPDYPYLQGEVLYGIRREYACTPLDILARRTRLAFRDHKAASAVLDSVCDIMSKELAWDGARRSELRSKATEFFNSMEIPVV</sequence>
<comment type="cofactor">
    <cofactor evidence="1">
        <name>FAD</name>
        <dbReference type="ChEBI" id="CHEBI:57692"/>
    </cofactor>
</comment>
<dbReference type="GO" id="GO:0004368">
    <property type="term" value="F:glycerol-3-phosphate dehydrogenase (quinone) activity"/>
    <property type="evidence" value="ECO:0007669"/>
    <property type="project" value="UniProtKB-EC"/>
</dbReference>
<dbReference type="Pfam" id="PF16901">
    <property type="entry name" value="DAO_C"/>
    <property type="match status" value="1"/>
</dbReference>
<dbReference type="OrthoDB" id="264015at2759"/>
<organism evidence="10 11">
    <name type="scientific">Babesia bigemina</name>
    <dbReference type="NCBI Taxonomy" id="5866"/>
    <lineage>
        <taxon>Eukaryota</taxon>
        <taxon>Sar</taxon>
        <taxon>Alveolata</taxon>
        <taxon>Apicomplexa</taxon>
        <taxon>Aconoidasida</taxon>
        <taxon>Piroplasmida</taxon>
        <taxon>Babesiidae</taxon>
        <taxon>Babesia</taxon>
    </lineage>
</organism>
<keyword evidence="4" id="KW-0285">Flavoprotein</keyword>
<dbReference type="STRING" id="5866.A0A061D6M4"/>
<protein>
    <recommendedName>
        <fullName evidence="3">glycerol-3-phosphate dehydrogenase</fullName>
        <ecNumber evidence="3">1.1.5.3</ecNumber>
    </recommendedName>
</protein>
<dbReference type="PANTHER" id="PTHR11985">
    <property type="entry name" value="GLYCEROL-3-PHOSPHATE DEHYDROGENASE"/>
    <property type="match status" value="1"/>
</dbReference>
<dbReference type="GeneID" id="24564867"/>
<dbReference type="OMA" id="PHIVKPM"/>
<feature type="domain" description="Alpha-glycerophosphate oxidase C-terminal" evidence="9">
    <location>
        <begin position="465"/>
        <end position="600"/>
    </location>
</feature>
<dbReference type="EC" id="1.1.5.3" evidence="3"/>
<evidence type="ECO:0000256" key="6">
    <source>
        <dbReference type="ARBA" id="ARBA00023002"/>
    </source>
</evidence>
<dbReference type="Gene3D" id="1.10.8.870">
    <property type="entry name" value="Alpha-glycerophosphate oxidase, cap domain"/>
    <property type="match status" value="1"/>
</dbReference>
<name>A0A061D6M4_BABBI</name>
<dbReference type="GO" id="GO:0006072">
    <property type="term" value="P:glycerol-3-phosphate metabolic process"/>
    <property type="evidence" value="ECO:0007669"/>
    <property type="project" value="InterPro"/>
</dbReference>
<dbReference type="PRINTS" id="PR01001">
    <property type="entry name" value="FADG3PDH"/>
</dbReference>
<evidence type="ECO:0000256" key="4">
    <source>
        <dbReference type="ARBA" id="ARBA00022630"/>
    </source>
</evidence>
<dbReference type="Pfam" id="PF01266">
    <property type="entry name" value="DAO"/>
    <property type="match status" value="1"/>
</dbReference>
<dbReference type="InterPro" id="IPR006076">
    <property type="entry name" value="FAD-dep_OxRdtase"/>
</dbReference>
<evidence type="ECO:0000259" key="9">
    <source>
        <dbReference type="Pfam" id="PF16901"/>
    </source>
</evidence>
<dbReference type="PANTHER" id="PTHR11985:SF15">
    <property type="entry name" value="GLYCEROL-3-PHOSPHATE DEHYDROGENASE, MITOCHONDRIAL"/>
    <property type="match status" value="1"/>
</dbReference>
<dbReference type="InterPro" id="IPR031656">
    <property type="entry name" value="DAO_C"/>
</dbReference>